<dbReference type="NCBIfam" id="TIGR00030">
    <property type="entry name" value="S21p"/>
    <property type="match status" value="1"/>
</dbReference>
<dbReference type="AlphaFoldDB" id="A0A139SJX5"/>
<gene>
    <name evidence="5" type="primary">rpsU</name>
    <name evidence="7" type="ORF">AXK12_06415</name>
</gene>
<dbReference type="GO" id="GO:0003735">
    <property type="term" value="F:structural constituent of ribosome"/>
    <property type="evidence" value="ECO:0007669"/>
    <property type="project" value="InterPro"/>
</dbReference>
<dbReference type="OrthoDB" id="9799244at2"/>
<dbReference type="EMBL" id="LSZP01000047">
    <property type="protein sequence ID" value="KXU34869.1"/>
    <property type="molecule type" value="Genomic_DNA"/>
</dbReference>
<evidence type="ECO:0000256" key="1">
    <source>
        <dbReference type="ARBA" id="ARBA00006640"/>
    </source>
</evidence>
<dbReference type="Gene3D" id="1.20.5.1150">
    <property type="entry name" value="Ribosomal protein S8"/>
    <property type="match status" value="1"/>
</dbReference>
<dbReference type="HAMAP" id="MF_00358">
    <property type="entry name" value="Ribosomal_bS21"/>
    <property type="match status" value="1"/>
</dbReference>
<dbReference type="GO" id="GO:1990904">
    <property type="term" value="C:ribonucleoprotein complex"/>
    <property type="evidence" value="ECO:0007669"/>
    <property type="project" value="UniProtKB-KW"/>
</dbReference>
<evidence type="ECO:0000256" key="3">
    <source>
        <dbReference type="ARBA" id="ARBA00023274"/>
    </source>
</evidence>
<dbReference type="Proteomes" id="UP000071392">
    <property type="component" value="Unassembled WGS sequence"/>
</dbReference>
<keyword evidence="3 5" id="KW-0687">Ribonucleoprotein</keyword>
<evidence type="ECO:0000313" key="8">
    <source>
        <dbReference type="Proteomes" id="UP000071392"/>
    </source>
</evidence>
<dbReference type="GO" id="GO:0005840">
    <property type="term" value="C:ribosome"/>
    <property type="evidence" value="ECO:0007669"/>
    <property type="project" value="UniProtKB-KW"/>
</dbReference>
<evidence type="ECO:0000256" key="6">
    <source>
        <dbReference type="RuleBase" id="RU000667"/>
    </source>
</evidence>
<evidence type="ECO:0000256" key="4">
    <source>
        <dbReference type="ARBA" id="ARBA00035135"/>
    </source>
</evidence>
<organism evidence="7 8">
    <name type="scientific">Cephaloticoccus capnophilus</name>
    <dbReference type="NCBI Taxonomy" id="1548208"/>
    <lineage>
        <taxon>Bacteria</taxon>
        <taxon>Pseudomonadati</taxon>
        <taxon>Verrucomicrobiota</taxon>
        <taxon>Opitutia</taxon>
        <taxon>Opitutales</taxon>
        <taxon>Opitutaceae</taxon>
        <taxon>Cephaloticoccus</taxon>
    </lineage>
</organism>
<keyword evidence="2 5" id="KW-0689">Ribosomal protein</keyword>
<evidence type="ECO:0000256" key="5">
    <source>
        <dbReference type="HAMAP-Rule" id="MF_00358"/>
    </source>
</evidence>
<reference evidence="7" key="1">
    <citation type="submission" date="2016-02" db="EMBL/GenBank/DDBJ databases">
        <authorList>
            <person name="Wen L."/>
            <person name="He K."/>
            <person name="Yang H."/>
        </authorList>
    </citation>
    <scope>NUCLEOTIDE SEQUENCE [LARGE SCALE GENOMIC DNA]</scope>
    <source>
        <strain evidence="7">CV41</strain>
    </source>
</reference>
<protein>
    <recommendedName>
        <fullName evidence="4 5">Small ribosomal subunit protein bS21</fullName>
    </recommendedName>
</protein>
<name>A0A139SJX5_9BACT</name>
<sequence length="65" mass="8160">MPIEIKIRKNEPIDRAIRRMKKKLDRENIIKGVRANRYYEKPCERRRRKNKVQAFTQMLRRRYAE</sequence>
<dbReference type="STRING" id="1548208.AXK12_06415"/>
<evidence type="ECO:0000256" key="2">
    <source>
        <dbReference type="ARBA" id="ARBA00022980"/>
    </source>
</evidence>
<keyword evidence="8" id="KW-1185">Reference proteome</keyword>
<evidence type="ECO:0000313" key="7">
    <source>
        <dbReference type="EMBL" id="KXU34869.1"/>
    </source>
</evidence>
<comment type="similarity">
    <text evidence="1 5 6">Belongs to the bacterial ribosomal protein bS21 family.</text>
</comment>
<dbReference type="RefSeq" id="WP_068712533.1">
    <property type="nucleotide sequence ID" value="NZ_LSZP01000047.1"/>
</dbReference>
<dbReference type="Pfam" id="PF01165">
    <property type="entry name" value="Ribosomal_S21"/>
    <property type="match status" value="1"/>
</dbReference>
<dbReference type="PRINTS" id="PR00976">
    <property type="entry name" value="RIBOSOMALS21"/>
</dbReference>
<comment type="caution">
    <text evidence="7">The sequence shown here is derived from an EMBL/GenBank/DDBJ whole genome shotgun (WGS) entry which is preliminary data.</text>
</comment>
<proteinExistence type="inferred from homology"/>
<dbReference type="InterPro" id="IPR001911">
    <property type="entry name" value="Ribosomal_bS21"/>
</dbReference>
<dbReference type="InterPro" id="IPR038380">
    <property type="entry name" value="Ribosomal_bS21_sf"/>
</dbReference>
<accession>A0A139SJX5</accession>
<dbReference type="GO" id="GO:0006412">
    <property type="term" value="P:translation"/>
    <property type="evidence" value="ECO:0007669"/>
    <property type="project" value="UniProtKB-UniRule"/>
</dbReference>